<dbReference type="InterPro" id="IPR003593">
    <property type="entry name" value="AAA+_ATPase"/>
</dbReference>
<dbReference type="GeneID" id="1494720"/>
<reference evidence="5 6" key="1">
    <citation type="journal article" date="2000" name="Virology">
        <title>Complete genomic sequence of the Amsacta moorei entomopoxvirus: analysis and comparison with other poxviruses.</title>
        <authorList>
            <person name="Bawden A.L."/>
            <person name="Glassberg K.J."/>
            <person name="Diggans J."/>
            <person name="Shaw R."/>
            <person name="Farmerie W."/>
            <person name="Moyer R.W."/>
        </authorList>
    </citation>
    <scope>NUCLEOTIDE SEQUENCE [LARGE SCALE GENOMIC DNA]</scope>
</reference>
<feature type="transmembrane region" description="Helical" evidence="3">
    <location>
        <begin position="21"/>
        <end position="41"/>
    </location>
</feature>
<name>Q9EMR9_AMEPV</name>
<dbReference type="PROSITE" id="PS50893">
    <property type="entry name" value="ABC_TRANSPORTER_2"/>
    <property type="match status" value="2"/>
</dbReference>
<dbReference type="GO" id="GO:0140359">
    <property type="term" value="F:ABC-type transporter activity"/>
    <property type="evidence" value="ECO:0007669"/>
    <property type="project" value="InterPro"/>
</dbReference>
<dbReference type="SMART" id="SM00382">
    <property type="entry name" value="AAA"/>
    <property type="match status" value="2"/>
</dbReference>
<dbReference type="GO" id="GO:0016020">
    <property type="term" value="C:membrane"/>
    <property type="evidence" value="ECO:0007669"/>
    <property type="project" value="InterPro"/>
</dbReference>
<keyword evidence="3" id="KW-0472">Membrane</keyword>
<evidence type="ECO:0000256" key="1">
    <source>
        <dbReference type="ARBA" id="ARBA00022741"/>
    </source>
</evidence>
<accession>Q9EMR9</accession>
<gene>
    <name evidence="5" type="primary">AMV130</name>
</gene>
<feature type="transmembrane region" description="Helical" evidence="3">
    <location>
        <begin position="211"/>
        <end position="237"/>
    </location>
</feature>
<dbReference type="Gene3D" id="3.40.50.300">
    <property type="entry name" value="P-loop containing nucleotide triphosphate hydrolases"/>
    <property type="match status" value="2"/>
</dbReference>
<dbReference type="RefSeq" id="NP_064912.1">
    <property type="nucleotide sequence ID" value="NC_002520.1"/>
</dbReference>
<feature type="transmembrane region" description="Helical" evidence="3">
    <location>
        <begin position="281"/>
        <end position="298"/>
    </location>
</feature>
<feature type="transmembrane region" description="Helical" evidence="3">
    <location>
        <begin position="986"/>
        <end position="1007"/>
    </location>
</feature>
<dbReference type="Pfam" id="PF00005">
    <property type="entry name" value="ABC_tran"/>
    <property type="match status" value="2"/>
</dbReference>
<keyword evidence="3" id="KW-1133">Transmembrane helix</keyword>
<feature type="transmembrane region" description="Helical" evidence="3">
    <location>
        <begin position="963"/>
        <end position="980"/>
    </location>
</feature>
<sequence>MYFNILNGLLWKYYIIKRKKYIYDMLEYLLLILFFTLLYSFKKNIKYYDNDLNNINKINNNTNIIYYPKSNISIKIIENVAKELKINKYYGSSNENEIINFIDTNETIFILFNNTCENLLYTIRFNNNENNDRLLINIQWLINMNYLRLLSNKNINIDIDINEYIYKNFNTNILFYTYYSILIIAFISFILKNNNDNNDPMFKIIKVPKILIYISNFICSIPFGIIYSVFGTIILTISEDPLINNNNNIIMFLILLIYFISVISMAYLCNFFILLIYKYKIFVIMCVYVLTIIPITLYNNLNSDINIFIGLIPHIPLYWIFDQLNYVEKQNKSLTFNNINISYSIYSKSILISIIYLILQSFIYISIIHIIKLIYKICKKYMKMKYIYIINENNNYMLETENNDYYVKIQNIYKYYDNNFILNNICLDIIKNNTTVLLGNNSAGKSTLLSIIFGLIKPNKGKILTNNIKIGYCPQNNINFTDFTVKENIYLFNILRGLSSLQSKIKTNEIIIYLKLHDIENCIITELSECSKRKLQLAFSLIDDSDFILIDEPTHNIDLKSKQEIWDLISLLKRNKTILITTHCIDEVELLADNLIILNNGNVKYNSTLFNIKKDANVTYKLSIHNNSTDDKIKNIIINSGFIILNINKIDENNSIYNIYKTENSNFLKLFELLENVNCDIIYFKSNTLNDILYKLCSEDIIIPDDSYINNLNYNDMFISEIMGFNKIMRQFIELFKRNIYYIRKNILLFVIINFILSILIVYVGIVYIKKYENLYLYNFVIINHNIDNFINNSNYLLDIKHNSTYNKITYIPLFKYSGSIAINIISNIIAKINIPNIEKDIITTIFYPMYQNKTSILTNLFISIILQLYCINYNKLIKKDNINKTRKQHIINGCNPELHWITTLLFNMILFSISVIPIILYMLNIKSFFDLIILYFILIINALSFMLFSIIILMFDNQSDKIILILVFILGILLPIYKIKYKNIILDILSYIFIPSCISMSIIEYLNTHKLNYIISIIIQILLYLILIILIERGLIDIIYNKIINLKYNRKNNNYFELQNINKYTDYNSSLIMSNVYKIYNNKLALNNINFKISEGKCFGIIGGNGCGKSTIFKILSGEECVTKGNIYIGCSNRSWILKSNYFKKISYCSQFFGIDTFLTGRQNLKLIMILNGFSDKHIQYYINIWLKLLNIEKYADKAVYTYSTGIIKRLKIAMSLAPRSILTLMDEPTSGIDIVSKQIIWKTIKYIINYNYYNYYKHSILISSNNIEEIEYLCSNVIILDSGNIMYNDTLENIKNIHSTKIINIKLLHYDNNKICKIKNKLKNKGFMLKSDNKFKLTFCVSKNINLKYSELFKILYILKNNYSDIIDQYDISDTNIEQLFS</sequence>
<organism evidence="5 6">
    <name type="scientific">Amsacta moorei entomopoxvirus</name>
    <name type="common">AmEPV</name>
    <dbReference type="NCBI Taxonomy" id="28321"/>
    <lineage>
        <taxon>Viruses</taxon>
        <taxon>Varidnaviria</taxon>
        <taxon>Bamfordvirae</taxon>
        <taxon>Nucleocytoviricota</taxon>
        <taxon>Pokkesviricetes</taxon>
        <taxon>Chitovirales</taxon>
        <taxon>Poxviridae</taxon>
        <taxon>Entomopoxvirinae</taxon>
        <taxon>Betaentomopoxvirus</taxon>
    </lineage>
</organism>
<feature type="transmembrane region" description="Helical" evidence="3">
    <location>
        <begin position="857"/>
        <end position="878"/>
    </location>
</feature>
<feature type="transmembrane region" description="Helical" evidence="3">
    <location>
        <begin position="747"/>
        <end position="769"/>
    </location>
</feature>
<feature type="transmembrane region" description="Helical" evidence="3">
    <location>
        <begin position="933"/>
        <end position="956"/>
    </location>
</feature>
<dbReference type="GO" id="GO:0005524">
    <property type="term" value="F:ATP binding"/>
    <property type="evidence" value="ECO:0007669"/>
    <property type="project" value="UniProtKB-KW"/>
</dbReference>
<dbReference type="KEGG" id="vg:1494720"/>
<feature type="domain" description="ABC transporter" evidence="4">
    <location>
        <begin position="407"/>
        <end position="625"/>
    </location>
</feature>
<dbReference type="Proteomes" id="UP000000872">
    <property type="component" value="Segment"/>
</dbReference>
<feature type="transmembrane region" description="Helical" evidence="3">
    <location>
        <begin position="173"/>
        <end position="191"/>
    </location>
</feature>
<keyword evidence="2" id="KW-0067">ATP-binding</keyword>
<evidence type="ECO:0000259" key="4">
    <source>
        <dbReference type="PROSITE" id="PS50893"/>
    </source>
</evidence>
<dbReference type="InterPro" id="IPR003439">
    <property type="entry name" value="ABC_transporter-like_ATP-bd"/>
</dbReference>
<feature type="transmembrane region" description="Helical" evidence="3">
    <location>
        <begin position="350"/>
        <end position="375"/>
    </location>
</feature>
<keyword evidence="1" id="KW-0547">Nucleotide-binding</keyword>
<evidence type="ECO:0000256" key="2">
    <source>
        <dbReference type="ARBA" id="ARBA00022840"/>
    </source>
</evidence>
<dbReference type="GO" id="GO:0016887">
    <property type="term" value="F:ATP hydrolysis activity"/>
    <property type="evidence" value="ECO:0007669"/>
    <property type="project" value="InterPro"/>
</dbReference>
<organismHost>
    <name type="scientific">Amsacta</name>
    <dbReference type="NCBI Taxonomy" id="340055"/>
</organismHost>
<dbReference type="GO" id="GO:0005319">
    <property type="term" value="F:lipid transporter activity"/>
    <property type="evidence" value="ECO:0007669"/>
    <property type="project" value="TreeGrafter"/>
</dbReference>
<protein>
    <submittedName>
        <fullName evidence="5">AMV130</fullName>
    </submittedName>
</protein>
<feature type="transmembrane region" description="Helical" evidence="3">
    <location>
        <begin position="249"/>
        <end position="274"/>
    </location>
</feature>
<dbReference type="SUPFAM" id="SSF52540">
    <property type="entry name" value="P-loop containing nucleoside triphosphate hydrolases"/>
    <property type="match status" value="2"/>
</dbReference>
<evidence type="ECO:0000313" key="5">
    <source>
        <dbReference type="EMBL" id="AAG02836.1"/>
    </source>
</evidence>
<feature type="transmembrane region" description="Helical" evidence="3">
    <location>
        <begin position="899"/>
        <end position="921"/>
    </location>
</feature>
<keyword evidence="6" id="KW-1185">Reference proteome</keyword>
<keyword evidence="3" id="KW-0812">Transmembrane</keyword>
<feature type="domain" description="ABC transporter" evidence="4">
    <location>
        <begin position="1072"/>
        <end position="1309"/>
    </location>
</feature>
<dbReference type="EMBL" id="AF250284">
    <property type="protein sequence ID" value="AAG02836.1"/>
    <property type="molecule type" value="Genomic_DNA"/>
</dbReference>
<proteinExistence type="predicted"/>
<dbReference type="InterPro" id="IPR026082">
    <property type="entry name" value="ABCA"/>
</dbReference>
<evidence type="ECO:0000256" key="3">
    <source>
        <dbReference type="SAM" id="Phobius"/>
    </source>
</evidence>
<dbReference type="InterPro" id="IPR027417">
    <property type="entry name" value="P-loop_NTPase"/>
</dbReference>
<evidence type="ECO:0000313" key="6">
    <source>
        <dbReference type="Proteomes" id="UP000000872"/>
    </source>
</evidence>
<dbReference type="PANTHER" id="PTHR19229:SF250">
    <property type="entry name" value="ABC TRANSPORTER DOMAIN-CONTAINING PROTEIN-RELATED"/>
    <property type="match status" value="1"/>
</dbReference>
<dbReference type="PANTHER" id="PTHR19229">
    <property type="entry name" value="ATP-BINDING CASSETTE TRANSPORTER SUBFAMILY A ABCA"/>
    <property type="match status" value="1"/>
</dbReference>
<feature type="transmembrane region" description="Helical" evidence="3">
    <location>
        <begin position="1014"/>
        <end position="1032"/>
    </location>
</feature>